<sequence length="142" mass="15927">PSRSNGKSLGKGTNESKSPEEEDRRRAAEEDKRRRNTAASARFRVKKKLKEQALEATAREMTVRCTELEKQLKEAQVEIKWLRSLVVERDPDALSTLGCPCHHPNGLDDLDTVSTGEKRPADKPESLSRNDDDDASLSLGKR</sequence>
<evidence type="ECO:0000313" key="2">
    <source>
        <dbReference type="Proteomes" id="UP001145114"/>
    </source>
</evidence>
<protein>
    <submittedName>
        <fullName evidence="1">Uncharacterized protein</fullName>
    </submittedName>
</protein>
<keyword evidence="2" id="KW-1185">Reference proteome</keyword>
<dbReference type="Proteomes" id="UP001145114">
    <property type="component" value="Unassembled WGS sequence"/>
</dbReference>
<comment type="caution">
    <text evidence="1">The sequence shown here is derived from an EMBL/GenBank/DDBJ whole genome shotgun (WGS) entry which is preliminary data.</text>
</comment>
<accession>A0ACC1HMG0</accession>
<organism evidence="1 2">
    <name type="scientific">Spiromyces aspiralis</name>
    <dbReference type="NCBI Taxonomy" id="68401"/>
    <lineage>
        <taxon>Eukaryota</taxon>
        <taxon>Fungi</taxon>
        <taxon>Fungi incertae sedis</taxon>
        <taxon>Zoopagomycota</taxon>
        <taxon>Kickxellomycotina</taxon>
        <taxon>Kickxellomycetes</taxon>
        <taxon>Kickxellales</taxon>
        <taxon>Kickxellaceae</taxon>
        <taxon>Spiromyces</taxon>
    </lineage>
</organism>
<reference evidence="1" key="1">
    <citation type="submission" date="2022-06" db="EMBL/GenBank/DDBJ databases">
        <title>Phylogenomic reconstructions and comparative analyses of Kickxellomycotina fungi.</title>
        <authorList>
            <person name="Reynolds N.K."/>
            <person name="Stajich J.E."/>
            <person name="Barry K."/>
            <person name="Grigoriev I.V."/>
            <person name="Crous P."/>
            <person name="Smith M.E."/>
        </authorList>
    </citation>
    <scope>NUCLEOTIDE SEQUENCE</scope>
    <source>
        <strain evidence="1">RSA 2271</strain>
    </source>
</reference>
<gene>
    <name evidence="1" type="ORF">EV182_007181</name>
</gene>
<feature type="non-terminal residue" evidence="1">
    <location>
        <position position="142"/>
    </location>
</feature>
<evidence type="ECO:0000313" key="1">
    <source>
        <dbReference type="EMBL" id="KAJ1676953.1"/>
    </source>
</evidence>
<proteinExistence type="predicted"/>
<name>A0ACC1HMG0_9FUNG</name>
<feature type="non-terminal residue" evidence="1">
    <location>
        <position position="1"/>
    </location>
</feature>
<dbReference type="EMBL" id="JAMZIH010003237">
    <property type="protein sequence ID" value="KAJ1676953.1"/>
    <property type="molecule type" value="Genomic_DNA"/>
</dbReference>